<gene>
    <name evidence="3" type="ORF">FHW12_003324</name>
</gene>
<evidence type="ECO:0000259" key="2">
    <source>
        <dbReference type="Pfam" id="PF07007"/>
    </source>
</evidence>
<dbReference type="InterPro" id="IPR009739">
    <property type="entry name" value="LprI-like_N"/>
</dbReference>
<dbReference type="Proteomes" id="UP000550401">
    <property type="component" value="Unassembled WGS sequence"/>
</dbReference>
<organism evidence="3 4">
    <name type="scientific">Dokdonella fugitiva</name>
    <dbReference type="NCBI Taxonomy" id="328517"/>
    <lineage>
        <taxon>Bacteria</taxon>
        <taxon>Pseudomonadati</taxon>
        <taxon>Pseudomonadota</taxon>
        <taxon>Gammaproteobacteria</taxon>
        <taxon>Lysobacterales</taxon>
        <taxon>Rhodanobacteraceae</taxon>
        <taxon>Dokdonella</taxon>
    </lineage>
</organism>
<dbReference type="Pfam" id="PF07007">
    <property type="entry name" value="LprI"/>
    <property type="match status" value="1"/>
</dbReference>
<keyword evidence="1" id="KW-0732">Signal</keyword>
<feature type="chain" id="PRO_5032670459" evidence="1">
    <location>
        <begin position="19"/>
        <end position="184"/>
    </location>
</feature>
<evidence type="ECO:0000313" key="3">
    <source>
        <dbReference type="EMBL" id="MBA8889088.1"/>
    </source>
</evidence>
<dbReference type="AlphaFoldDB" id="A0A839F6C3"/>
<proteinExistence type="predicted"/>
<dbReference type="Gene3D" id="1.20.1270.180">
    <property type="match status" value="1"/>
</dbReference>
<dbReference type="RefSeq" id="WP_182532123.1">
    <property type="nucleotide sequence ID" value="NZ_JACGXL010000005.1"/>
</dbReference>
<protein>
    <submittedName>
        <fullName evidence="3">Tfp pilus assembly protein PilX</fullName>
    </submittedName>
</protein>
<accession>A0A839F6C3</accession>
<sequence length="184" mass="19277">MTRIVFAGLLLCSLPLYAADDAATADAELNATYRSLTAKLEGGNLERLRDAQRAWVAFRDKECAFKAQGHDDAGATGTAHASCVAGLTQQRTQQLRSELDCAADDAGCVPRKATADAAPAAAGSCRAEVGAAKAEEYVAQCQQVSPATHPPCNVANACGLIVDEIKRGCAMIDKNAPAFCAQYR</sequence>
<dbReference type="EMBL" id="JACGXL010000005">
    <property type="protein sequence ID" value="MBA8889088.1"/>
    <property type="molecule type" value="Genomic_DNA"/>
</dbReference>
<reference evidence="3 4" key="1">
    <citation type="submission" date="2020-07" db="EMBL/GenBank/DDBJ databases">
        <title>Genomic Encyclopedia of Type Strains, Phase IV (KMG-V): Genome sequencing to study the core and pangenomes of soil and plant-associated prokaryotes.</title>
        <authorList>
            <person name="Whitman W."/>
        </authorList>
    </citation>
    <scope>NUCLEOTIDE SEQUENCE [LARGE SCALE GENOMIC DNA]</scope>
    <source>
        <strain evidence="3 4">RH2WT43</strain>
    </source>
</reference>
<feature type="domain" description="Lysozyme inhibitor LprI-like N-terminal" evidence="2">
    <location>
        <begin position="18"/>
        <end position="95"/>
    </location>
</feature>
<evidence type="ECO:0000313" key="4">
    <source>
        <dbReference type="Proteomes" id="UP000550401"/>
    </source>
</evidence>
<keyword evidence="4" id="KW-1185">Reference proteome</keyword>
<feature type="signal peptide" evidence="1">
    <location>
        <begin position="1"/>
        <end position="18"/>
    </location>
</feature>
<name>A0A839F6C3_9GAMM</name>
<evidence type="ECO:0000256" key="1">
    <source>
        <dbReference type="SAM" id="SignalP"/>
    </source>
</evidence>
<comment type="caution">
    <text evidence="3">The sequence shown here is derived from an EMBL/GenBank/DDBJ whole genome shotgun (WGS) entry which is preliminary data.</text>
</comment>